<feature type="transmembrane region" description="Helical" evidence="2">
    <location>
        <begin position="37"/>
        <end position="54"/>
    </location>
</feature>
<proteinExistence type="predicted"/>
<keyword evidence="2" id="KW-1133">Transmembrane helix</keyword>
<keyword evidence="1" id="KW-0175">Coiled coil</keyword>
<dbReference type="EMBL" id="QICL01000035">
    <property type="protein sequence ID" value="PXV59457.1"/>
    <property type="molecule type" value="Genomic_DNA"/>
</dbReference>
<organism evidence="3 4">
    <name type="scientific">Dysgonomonas alginatilytica</name>
    <dbReference type="NCBI Taxonomy" id="1605892"/>
    <lineage>
        <taxon>Bacteria</taxon>
        <taxon>Pseudomonadati</taxon>
        <taxon>Bacteroidota</taxon>
        <taxon>Bacteroidia</taxon>
        <taxon>Bacteroidales</taxon>
        <taxon>Dysgonomonadaceae</taxon>
        <taxon>Dysgonomonas</taxon>
    </lineage>
</organism>
<name>A0A2V3PKL4_9BACT</name>
<keyword evidence="2" id="KW-0472">Membrane</keyword>
<protein>
    <submittedName>
        <fullName evidence="3">Uncharacterized protein</fullName>
    </submittedName>
</protein>
<gene>
    <name evidence="3" type="ORF">CLV62_13529</name>
</gene>
<accession>A0A2V3PKL4</accession>
<feature type="coiled-coil region" evidence="1">
    <location>
        <begin position="125"/>
        <end position="152"/>
    </location>
</feature>
<evidence type="ECO:0000256" key="2">
    <source>
        <dbReference type="SAM" id="Phobius"/>
    </source>
</evidence>
<dbReference type="Proteomes" id="UP000247973">
    <property type="component" value="Unassembled WGS sequence"/>
</dbReference>
<comment type="caution">
    <text evidence="3">The sequence shown here is derived from an EMBL/GenBank/DDBJ whole genome shotgun (WGS) entry which is preliminary data.</text>
</comment>
<evidence type="ECO:0000313" key="4">
    <source>
        <dbReference type="Proteomes" id="UP000247973"/>
    </source>
</evidence>
<keyword evidence="2" id="KW-0812">Transmembrane</keyword>
<sequence>MRKDDFRNCRCREKYLLHLQEFILCLFKMKPTSNKRTTLLLIVFSIMLSSQIYSQAGDKRYTHFVSVFNAELKKYNIGDIKKHYDKGYFRTTSESEYLDKDVEVGLTTLFERCGNKDDSSIKEEIKIYFEQLKQLKNERKSLNEEILNFDSTKEKLKIRMYPDLLKNTYSKNDAIIKTKNPGIIEVVVIDLPTGIGSLEAKYLKHWGISIDSVYTISKENTLKQIRARFVEMQPTQNGIIFNLFADDDDLFVTSCILDLGRFNIPKGKYGSFVSIPNSAMVIVIALDDKEAIENSAADLIGAADSMYGIEEMKPISNNLFWYNGKELKVIEKNYKQRKLIYPTELKDLIR</sequence>
<evidence type="ECO:0000313" key="3">
    <source>
        <dbReference type="EMBL" id="PXV59457.1"/>
    </source>
</evidence>
<reference evidence="3 4" key="1">
    <citation type="submission" date="2018-03" db="EMBL/GenBank/DDBJ databases">
        <title>Genomic Encyclopedia of Archaeal and Bacterial Type Strains, Phase II (KMG-II): from individual species to whole genera.</title>
        <authorList>
            <person name="Goeker M."/>
        </authorList>
    </citation>
    <scope>NUCLEOTIDE SEQUENCE [LARGE SCALE GENOMIC DNA]</scope>
    <source>
        <strain evidence="3 4">DSM 100214</strain>
    </source>
</reference>
<dbReference type="AlphaFoldDB" id="A0A2V3PKL4"/>
<evidence type="ECO:0000256" key="1">
    <source>
        <dbReference type="SAM" id="Coils"/>
    </source>
</evidence>
<keyword evidence="4" id="KW-1185">Reference proteome</keyword>